<dbReference type="AlphaFoldDB" id="L7LIM9"/>
<evidence type="ECO:0000256" key="1">
    <source>
        <dbReference type="SAM" id="Phobius"/>
    </source>
</evidence>
<keyword evidence="4" id="KW-1185">Reference proteome</keyword>
<dbReference type="Pfam" id="PF07510">
    <property type="entry name" value="GmrSD_C"/>
    <property type="match status" value="1"/>
</dbReference>
<dbReference type="eggNOG" id="COG3513">
    <property type="taxonomic scope" value="Bacteria"/>
</dbReference>
<comment type="caution">
    <text evidence="3">The sequence shown here is derived from an EMBL/GenBank/DDBJ whole genome shotgun (WGS) entry which is preliminary data.</text>
</comment>
<keyword evidence="1" id="KW-1133">Transmembrane helix</keyword>
<gene>
    <name evidence="3" type="ORF">GSI01S_10_01780</name>
</gene>
<dbReference type="RefSeq" id="WP_006895968.1">
    <property type="nucleotide sequence ID" value="NZ_BANU01000010.1"/>
</dbReference>
<protein>
    <recommendedName>
        <fullName evidence="2">GmrSD restriction endonucleases C-terminal domain-containing protein</fullName>
    </recommendedName>
</protein>
<sequence length="255" mass="27298">MGRLLGLPRAAAQRWRWSRSRRRPGRIRLTVRQWTIVVVFAVTSAVVAVGAGLPHTPSKVPAAAVVRARAALSALPVLGRRPPHDSSYDRDAFGPAWTDDAAVRGGGNACDTRNDILARDLVVSARTGTSSCPSAVASGTLTSPYTGRTIGFQRGRGSAAVQIDHIVPLSYAWDLGASRWPAPRRWSFANDPANLVAVDGASNQAKSDAEPARWMPPLRAFHCQYAVQFVAVLTAYGLPIDVPSRDILGAVLRSC</sequence>
<dbReference type="Proteomes" id="UP000035083">
    <property type="component" value="Unassembled WGS sequence"/>
</dbReference>
<evidence type="ECO:0000259" key="2">
    <source>
        <dbReference type="Pfam" id="PF07510"/>
    </source>
</evidence>
<keyword evidence="1" id="KW-0812">Transmembrane</keyword>
<evidence type="ECO:0000313" key="4">
    <source>
        <dbReference type="Proteomes" id="UP000035083"/>
    </source>
</evidence>
<accession>L7LIM9</accession>
<feature type="transmembrane region" description="Helical" evidence="1">
    <location>
        <begin position="29"/>
        <end position="53"/>
    </location>
</feature>
<keyword evidence="1" id="KW-0472">Membrane</keyword>
<dbReference type="InterPro" id="IPR011089">
    <property type="entry name" value="GmrSD_C"/>
</dbReference>
<dbReference type="PANTHER" id="PTHR24094:SF15">
    <property type="entry name" value="AMP-DEPENDENT SYNTHETASE_LIGASE DOMAIN-CONTAINING PROTEIN-RELATED"/>
    <property type="match status" value="1"/>
</dbReference>
<reference evidence="3 4" key="1">
    <citation type="submission" date="2012-12" db="EMBL/GenBank/DDBJ databases">
        <title>Whole genome shotgun sequence of Gordonia sihwensis NBRC 108236.</title>
        <authorList>
            <person name="Yoshida I."/>
            <person name="Hosoyama A."/>
            <person name="Tsuchikane K."/>
            <person name="Ando Y."/>
            <person name="Baba S."/>
            <person name="Ohji S."/>
            <person name="Hamada M."/>
            <person name="Tamura T."/>
            <person name="Yamazoe A."/>
            <person name="Yamazaki S."/>
            <person name="Fujita N."/>
        </authorList>
    </citation>
    <scope>NUCLEOTIDE SEQUENCE [LARGE SCALE GENOMIC DNA]</scope>
    <source>
        <strain evidence="3 4">NBRC 108236</strain>
    </source>
</reference>
<feature type="domain" description="GmrSD restriction endonucleases C-terminal" evidence="2">
    <location>
        <begin position="112"/>
        <end position="233"/>
    </location>
</feature>
<proteinExistence type="predicted"/>
<name>L7LIM9_9ACTN</name>
<evidence type="ECO:0000313" key="3">
    <source>
        <dbReference type="EMBL" id="GAC60586.1"/>
    </source>
</evidence>
<organism evidence="3 4">
    <name type="scientific">Gordonia sihwensis NBRC 108236</name>
    <dbReference type="NCBI Taxonomy" id="1223544"/>
    <lineage>
        <taxon>Bacteria</taxon>
        <taxon>Bacillati</taxon>
        <taxon>Actinomycetota</taxon>
        <taxon>Actinomycetes</taxon>
        <taxon>Mycobacteriales</taxon>
        <taxon>Gordoniaceae</taxon>
        <taxon>Gordonia</taxon>
    </lineage>
</organism>
<dbReference type="PANTHER" id="PTHR24094">
    <property type="entry name" value="SECRETED PROTEIN"/>
    <property type="match status" value="1"/>
</dbReference>
<dbReference type="EMBL" id="BANU01000010">
    <property type="protein sequence ID" value="GAC60586.1"/>
    <property type="molecule type" value="Genomic_DNA"/>
</dbReference>